<feature type="domain" description="Outer membrane protein beta-barrel" evidence="1">
    <location>
        <begin position="19"/>
        <end position="192"/>
    </location>
</feature>
<gene>
    <name evidence="2" type="ORF">SAMN05216354_0779</name>
</gene>
<protein>
    <submittedName>
        <fullName evidence="2">Outer membrane protein beta-barrel domain-containing protein</fullName>
    </submittedName>
</protein>
<dbReference type="AlphaFoldDB" id="A0A1H5SZA0"/>
<name>A0A1H5SZA0_XYLRU</name>
<organism evidence="2 3">
    <name type="scientific">Xylanibacter ruminicola</name>
    <name type="common">Prevotella ruminicola</name>
    <dbReference type="NCBI Taxonomy" id="839"/>
    <lineage>
        <taxon>Bacteria</taxon>
        <taxon>Pseudomonadati</taxon>
        <taxon>Bacteroidota</taxon>
        <taxon>Bacteroidia</taxon>
        <taxon>Bacteroidales</taxon>
        <taxon>Prevotellaceae</taxon>
        <taxon>Xylanibacter</taxon>
    </lineage>
</organism>
<sequence length="215" mass="24754">MKRVFIALLLLSATIGIEAQHNHNRWSLIPRIGINSSKTTDNQYWVVIPEITEEEMAKVRDTDKKAGIVVGLDADYMITKWLGGTLGVTYSNEGFKKYNVTQNLNYLNISVLANIYTFKGLALKSGIQYGILLGARNDVEYSEKIRTLVGYDLNDNKRDYRNENWSIPIAISYEYKNIVLDLRYNIGIKNIYGYKVDDDYKTKSLWLTLGYRLKM</sequence>
<dbReference type="Pfam" id="PF13568">
    <property type="entry name" value="OMP_b-brl_2"/>
    <property type="match status" value="1"/>
</dbReference>
<proteinExistence type="predicted"/>
<dbReference type="EMBL" id="FNUV01000002">
    <property type="protein sequence ID" value="SEF55835.1"/>
    <property type="molecule type" value="Genomic_DNA"/>
</dbReference>
<accession>A0A1H5SZA0</accession>
<evidence type="ECO:0000259" key="1">
    <source>
        <dbReference type="Pfam" id="PF13568"/>
    </source>
</evidence>
<evidence type="ECO:0000313" key="2">
    <source>
        <dbReference type="EMBL" id="SEF55835.1"/>
    </source>
</evidence>
<dbReference type="RefSeq" id="WP_103915212.1">
    <property type="nucleotide sequence ID" value="NZ_FNUV01000002.1"/>
</dbReference>
<evidence type="ECO:0000313" key="3">
    <source>
        <dbReference type="Proteomes" id="UP000236735"/>
    </source>
</evidence>
<dbReference type="InterPro" id="IPR025665">
    <property type="entry name" value="Beta-barrel_OMP_2"/>
</dbReference>
<dbReference type="Proteomes" id="UP000236735">
    <property type="component" value="Unassembled WGS sequence"/>
</dbReference>
<reference evidence="2 3" key="1">
    <citation type="submission" date="2016-10" db="EMBL/GenBank/DDBJ databases">
        <authorList>
            <person name="de Groot N.N."/>
        </authorList>
    </citation>
    <scope>NUCLEOTIDE SEQUENCE [LARGE SCALE GENOMIC DNA]</scope>
    <source>
        <strain evidence="2 3">AR32</strain>
    </source>
</reference>